<dbReference type="PANTHER" id="PTHR42693">
    <property type="entry name" value="ARYLSULFATASE FAMILY MEMBER"/>
    <property type="match status" value="1"/>
</dbReference>
<reference evidence="3" key="1">
    <citation type="journal article" date="2014" name="Front. Microbiol.">
        <title>High frequency of phylogenetically diverse reductive dehalogenase-homologous genes in deep subseafloor sedimentary metagenomes.</title>
        <authorList>
            <person name="Kawai M."/>
            <person name="Futagami T."/>
            <person name="Toyoda A."/>
            <person name="Takaki Y."/>
            <person name="Nishi S."/>
            <person name="Hori S."/>
            <person name="Arai W."/>
            <person name="Tsubouchi T."/>
            <person name="Morono Y."/>
            <person name="Uchiyama I."/>
            <person name="Ito T."/>
            <person name="Fujiyama A."/>
            <person name="Inagaki F."/>
            <person name="Takami H."/>
        </authorList>
    </citation>
    <scope>NUCLEOTIDE SEQUENCE</scope>
    <source>
        <strain evidence="3">Expedition CK06-06</strain>
    </source>
</reference>
<dbReference type="Gene3D" id="3.40.720.10">
    <property type="entry name" value="Alkaline Phosphatase, subunit A"/>
    <property type="match status" value="1"/>
</dbReference>
<dbReference type="InterPro" id="IPR050738">
    <property type="entry name" value="Sulfatase"/>
</dbReference>
<organism evidence="3">
    <name type="scientific">marine sediment metagenome</name>
    <dbReference type="NCBI Taxonomy" id="412755"/>
    <lineage>
        <taxon>unclassified sequences</taxon>
        <taxon>metagenomes</taxon>
        <taxon>ecological metagenomes</taxon>
    </lineage>
</organism>
<dbReference type="Pfam" id="PF00884">
    <property type="entry name" value="Sulfatase"/>
    <property type="match status" value="1"/>
</dbReference>
<evidence type="ECO:0000313" key="3">
    <source>
        <dbReference type="EMBL" id="GAF70894.1"/>
    </source>
</evidence>
<sequence>MTSTQRPNIVMILVDQMRWDCLSAAGHPVVETPNLDELAYRGVRFSAAYSACPSCIAARASIMTGLCPSNHGRLGYRDGVPWRYDTMLPALLGDAAYQTHCVGKTHFFPQHAHLGFQSMEGYEGDQNFDG</sequence>
<comment type="caution">
    <text evidence="3">The sequence shown here is derived from an EMBL/GenBank/DDBJ whole genome shotgun (WGS) entry which is preliminary data.</text>
</comment>
<dbReference type="PANTHER" id="PTHR42693:SF33">
    <property type="entry name" value="ARYLSULFATASE"/>
    <property type="match status" value="1"/>
</dbReference>
<dbReference type="GO" id="GO:0004065">
    <property type="term" value="F:arylsulfatase activity"/>
    <property type="evidence" value="ECO:0007669"/>
    <property type="project" value="TreeGrafter"/>
</dbReference>
<evidence type="ECO:0000256" key="1">
    <source>
        <dbReference type="ARBA" id="ARBA00008779"/>
    </source>
</evidence>
<proteinExistence type="inferred from homology"/>
<dbReference type="AlphaFoldDB" id="X0RPW8"/>
<comment type="similarity">
    <text evidence="1">Belongs to the sulfatase family.</text>
</comment>
<feature type="non-terminal residue" evidence="3">
    <location>
        <position position="130"/>
    </location>
</feature>
<dbReference type="InterPro" id="IPR017850">
    <property type="entry name" value="Alkaline_phosphatase_core_sf"/>
</dbReference>
<dbReference type="SUPFAM" id="SSF53649">
    <property type="entry name" value="Alkaline phosphatase-like"/>
    <property type="match status" value="1"/>
</dbReference>
<protein>
    <recommendedName>
        <fullName evidence="2">Sulfatase N-terminal domain-containing protein</fullName>
    </recommendedName>
</protein>
<name>X0RPW8_9ZZZZ</name>
<accession>X0RPW8</accession>
<feature type="domain" description="Sulfatase N-terminal" evidence="2">
    <location>
        <begin position="7"/>
        <end position="119"/>
    </location>
</feature>
<gene>
    <name evidence="3" type="ORF">S01H1_10332</name>
</gene>
<evidence type="ECO:0000259" key="2">
    <source>
        <dbReference type="Pfam" id="PF00884"/>
    </source>
</evidence>
<dbReference type="InterPro" id="IPR000917">
    <property type="entry name" value="Sulfatase_N"/>
</dbReference>
<dbReference type="EMBL" id="BARS01005279">
    <property type="protein sequence ID" value="GAF70894.1"/>
    <property type="molecule type" value="Genomic_DNA"/>
</dbReference>